<dbReference type="Proteomes" id="UP000095780">
    <property type="component" value="Unassembled WGS sequence"/>
</dbReference>
<dbReference type="InterPro" id="IPR036779">
    <property type="entry name" value="LysM_dom_sf"/>
</dbReference>
<evidence type="ECO:0000256" key="1">
    <source>
        <dbReference type="SAM" id="Phobius"/>
    </source>
</evidence>
<dbReference type="AlphaFoldDB" id="A0A175A692"/>
<evidence type="ECO:0000313" key="6">
    <source>
        <dbReference type="Proteomes" id="UP000095780"/>
    </source>
</evidence>
<dbReference type="PROSITE" id="PS51782">
    <property type="entry name" value="LYSM"/>
    <property type="match status" value="1"/>
</dbReference>
<evidence type="ECO:0000313" key="3">
    <source>
        <dbReference type="EMBL" id="CUQ79066.1"/>
    </source>
</evidence>
<organism evidence="4 6">
    <name type="scientific">Lachnospira eligens</name>
    <dbReference type="NCBI Taxonomy" id="39485"/>
    <lineage>
        <taxon>Bacteria</taxon>
        <taxon>Bacillati</taxon>
        <taxon>Bacillota</taxon>
        <taxon>Clostridia</taxon>
        <taxon>Lachnospirales</taxon>
        <taxon>Lachnospiraceae</taxon>
        <taxon>Lachnospira</taxon>
    </lineage>
</organism>
<feature type="transmembrane region" description="Helical" evidence="1">
    <location>
        <begin position="234"/>
        <end position="255"/>
    </location>
</feature>
<gene>
    <name evidence="3" type="ORF">ERS852490_02724</name>
    <name evidence="4" type="ORF">ERS852492_02789</name>
</gene>
<dbReference type="RefSeq" id="WP_055216485.1">
    <property type="nucleotide sequence ID" value="NZ_CABIXW010000009.1"/>
</dbReference>
<dbReference type="SMART" id="SM00257">
    <property type="entry name" value="LysM"/>
    <property type="match status" value="1"/>
</dbReference>
<dbReference type="InterPro" id="IPR018392">
    <property type="entry name" value="LysM"/>
</dbReference>
<dbReference type="CDD" id="cd00118">
    <property type="entry name" value="LysM"/>
    <property type="match status" value="1"/>
</dbReference>
<accession>A0A175A692</accession>
<dbReference type="Pfam" id="PF01476">
    <property type="entry name" value="LysM"/>
    <property type="match status" value="1"/>
</dbReference>
<evidence type="ECO:0000313" key="4">
    <source>
        <dbReference type="EMBL" id="CUQ90900.1"/>
    </source>
</evidence>
<keyword evidence="1" id="KW-0812">Transmembrane</keyword>
<evidence type="ECO:0000313" key="5">
    <source>
        <dbReference type="Proteomes" id="UP000095621"/>
    </source>
</evidence>
<feature type="domain" description="LysM" evidence="2">
    <location>
        <begin position="338"/>
        <end position="385"/>
    </location>
</feature>
<proteinExistence type="predicted"/>
<reference evidence="5 6" key="1">
    <citation type="submission" date="2015-09" db="EMBL/GenBank/DDBJ databases">
        <authorList>
            <consortium name="Pathogen Informatics"/>
        </authorList>
    </citation>
    <scope>NUCLEOTIDE SEQUENCE [LARGE SCALE GENOMIC DNA]</scope>
    <source>
        <strain evidence="3 5">2789STDY5834875</strain>
        <strain evidence="4 6">2789STDY5834878</strain>
    </source>
</reference>
<dbReference type="Proteomes" id="UP000095621">
    <property type="component" value="Unassembled WGS sequence"/>
</dbReference>
<dbReference type="SUPFAM" id="SSF54106">
    <property type="entry name" value="LysM domain"/>
    <property type="match status" value="1"/>
</dbReference>
<keyword evidence="1" id="KW-1133">Transmembrane helix</keyword>
<keyword evidence="1" id="KW-0472">Membrane</keyword>
<dbReference type="EMBL" id="CZBU01000007">
    <property type="protein sequence ID" value="CUQ79066.1"/>
    <property type="molecule type" value="Genomic_DNA"/>
</dbReference>
<sequence>MIEIICNEENSDKSKQVTRGAAIRRPKNIKQIGEVSSDKKIYIEDYAFTYINSIAYNNPSDSQAGVLLGENQTDGDEKCVFIKGIIKAKLGTEVEEKGVYFNESVWNGIYSDVEKYFPDLSVVGWFAAIPEVTPERMMKLKKIHLDNFAGTMKTFYLIDTVEKEENFYLYENGELKKQKGYVCFYERNYEMQEYMLERRERKSSEDGPDKVMKSIRNIIREKEELHEQKKNARFMYGVSTFMVIVILVIGINLMNNYQKMKKFDKSISSLIVQMSGNDTATQEEVVPVNKLEGGVYPTEAETTSQTAVTSVVSTENVTVTAAQPVEEQTVAATANEVKTYTVKAGDTIMGICKKYYGDTSKCNEVITYNNIKDENFLYIGQQIKLP</sequence>
<name>A0A175A692_9FIRM</name>
<dbReference type="Gene3D" id="3.10.350.10">
    <property type="entry name" value="LysM domain"/>
    <property type="match status" value="1"/>
</dbReference>
<protein>
    <submittedName>
        <fullName evidence="4">LysM domain/BON superfamily protein</fullName>
    </submittedName>
</protein>
<evidence type="ECO:0000259" key="2">
    <source>
        <dbReference type="PROSITE" id="PS51782"/>
    </source>
</evidence>
<dbReference type="EMBL" id="CZBV01000009">
    <property type="protein sequence ID" value="CUQ90900.1"/>
    <property type="molecule type" value="Genomic_DNA"/>
</dbReference>
<dbReference type="OrthoDB" id="3292458at2"/>